<name>A0A0G4H0X1_9ALVE</name>
<reference evidence="5" key="1">
    <citation type="submission" date="2014-11" db="EMBL/GenBank/DDBJ databases">
        <authorList>
            <person name="Otto D Thomas"/>
            <person name="Naeem Raeece"/>
        </authorList>
    </citation>
    <scope>NUCLEOTIDE SEQUENCE</scope>
</reference>
<evidence type="ECO:0000313" key="5">
    <source>
        <dbReference type="EMBL" id="CEM36993.1"/>
    </source>
</evidence>
<feature type="repeat" description="TPR" evidence="3">
    <location>
        <begin position="219"/>
        <end position="252"/>
    </location>
</feature>
<keyword evidence="1" id="KW-0677">Repeat</keyword>
<dbReference type="VEuPathDB" id="CryptoDB:Cvel_24189"/>
<gene>
    <name evidence="5" type="ORF">Cvel_24189</name>
</gene>
<feature type="repeat" description="TPR" evidence="3">
    <location>
        <begin position="177"/>
        <end position="210"/>
    </location>
</feature>
<sequence length="439" mass="49587">MQRWRRLAGRSLSMLNASSLGAPTAETDTLLWGGRTRRTRERPSLSTTTFGTGLLSESDATQNDAEILEFFVDALKEMGGDYRGPRAADALAQFNLSRDGFDYYIFSDKAVRRLKETSSAIPLPILSRLCECFDLLDPARVSLERREALSEFLLDCARAQEQGDGKTKPDDTDRLLSRALCVRAALFQEKGEYDAAMERYAEALNITKRLCSDESAKTASIVHKIGRVYHSKARYEEAIGKYEEALRVKRKVLGDEHVETAATVQQMAAVRHRQERYDEAMQGYEEALRVQYKVFGSEHAETVSTLRRMAMLCQIRGVYEESMRKHLEVLRVRKKVFGDDHAETAYALEGLSLVLSHQGKYEEAMQKIEEALRIQRKVFGDEHPAVASALHNMVGVLLLQGKYEEALPKCREALRVRKKKLGNEHPTTASSTHSMAETL</sequence>
<proteinExistence type="predicted"/>
<dbReference type="InterPro" id="IPR011990">
    <property type="entry name" value="TPR-like_helical_dom_sf"/>
</dbReference>
<dbReference type="PANTHER" id="PTHR45641">
    <property type="entry name" value="TETRATRICOPEPTIDE REPEAT PROTEIN (AFU_ORTHOLOGUE AFUA_6G03870)"/>
    <property type="match status" value="1"/>
</dbReference>
<evidence type="ECO:0000256" key="2">
    <source>
        <dbReference type="ARBA" id="ARBA00022803"/>
    </source>
</evidence>
<feature type="compositionally biased region" description="Low complexity" evidence="4">
    <location>
        <begin position="44"/>
        <end position="55"/>
    </location>
</feature>
<accession>A0A0G4H0X1</accession>
<evidence type="ECO:0000256" key="3">
    <source>
        <dbReference type="PROSITE-ProRule" id="PRU00339"/>
    </source>
</evidence>
<protein>
    <submittedName>
        <fullName evidence="5">Uncharacterized protein</fullName>
    </submittedName>
</protein>
<dbReference type="PRINTS" id="PR00381">
    <property type="entry name" value="KINESINLIGHT"/>
</dbReference>
<dbReference type="Pfam" id="PF13424">
    <property type="entry name" value="TPR_12"/>
    <property type="match status" value="3"/>
</dbReference>
<dbReference type="AlphaFoldDB" id="A0A0G4H0X1"/>
<evidence type="ECO:0000256" key="1">
    <source>
        <dbReference type="ARBA" id="ARBA00022737"/>
    </source>
</evidence>
<dbReference type="EMBL" id="CDMZ01001747">
    <property type="protein sequence ID" value="CEM36993.1"/>
    <property type="molecule type" value="Genomic_DNA"/>
</dbReference>
<dbReference type="InterPro" id="IPR019734">
    <property type="entry name" value="TPR_rpt"/>
</dbReference>
<evidence type="ECO:0000256" key="4">
    <source>
        <dbReference type="SAM" id="MobiDB-lite"/>
    </source>
</evidence>
<feature type="repeat" description="TPR" evidence="3">
    <location>
        <begin position="345"/>
        <end position="378"/>
    </location>
</feature>
<feature type="region of interest" description="Disordered" evidence="4">
    <location>
        <begin position="419"/>
        <end position="439"/>
    </location>
</feature>
<dbReference type="SMART" id="SM00028">
    <property type="entry name" value="TPR"/>
    <property type="match status" value="6"/>
</dbReference>
<organism evidence="5">
    <name type="scientific">Chromera velia CCMP2878</name>
    <dbReference type="NCBI Taxonomy" id="1169474"/>
    <lineage>
        <taxon>Eukaryota</taxon>
        <taxon>Sar</taxon>
        <taxon>Alveolata</taxon>
        <taxon>Colpodellida</taxon>
        <taxon>Chromeraceae</taxon>
        <taxon>Chromera</taxon>
    </lineage>
</organism>
<dbReference type="PhylomeDB" id="A0A0G4H0X1"/>
<dbReference type="SUPFAM" id="SSF48452">
    <property type="entry name" value="TPR-like"/>
    <property type="match status" value="2"/>
</dbReference>
<dbReference type="PANTHER" id="PTHR45641:SF19">
    <property type="entry name" value="NEPHROCYSTIN-3"/>
    <property type="match status" value="1"/>
</dbReference>
<feature type="region of interest" description="Disordered" evidence="4">
    <location>
        <begin position="32"/>
        <end position="55"/>
    </location>
</feature>
<dbReference type="PROSITE" id="PS50005">
    <property type="entry name" value="TPR"/>
    <property type="match status" value="3"/>
</dbReference>
<dbReference type="Gene3D" id="1.25.40.10">
    <property type="entry name" value="Tetratricopeptide repeat domain"/>
    <property type="match status" value="2"/>
</dbReference>
<feature type="compositionally biased region" description="Polar residues" evidence="4">
    <location>
        <begin position="425"/>
        <end position="439"/>
    </location>
</feature>
<keyword evidence="2 3" id="KW-0802">TPR repeat</keyword>